<organism evidence="1 2">
    <name type="scientific">Coniosporium uncinatum</name>
    <dbReference type="NCBI Taxonomy" id="93489"/>
    <lineage>
        <taxon>Eukaryota</taxon>
        <taxon>Fungi</taxon>
        <taxon>Dikarya</taxon>
        <taxon>Ascomycota</taxon>
        <taxon>Pezizomycotina</taxon>
        <taxon>Dothideomycetes</taxon>
        <taxon>Dothideomycetes incertae sedis</taxon>
        <taxon>Coniosporium</taxon>
    </lineage>
</organism>
<comment type="caution">
    <text evidence="1">The sequence shown here is derived from an EMBL/GenBank/DDBJ whole genome shotgun (WGS) entry which is preliminary data.</text>
</comment>
<name>A0ACC3CSC4_9PEZI</name>
<protein>
    <submittedName>
        <fullName evidence="1">Uncharacterized protein</fullName>
    </submittedName>
</protein>
<accession>A0ACC3CSC4</accession>
<gene>
    <name evidence="1" type="ORF">LTS18_002453</name>
</gene>
<sequence length="243" mass="27294">MPCTLFWKLQLPRRQKVALGAIFGVGFFLCIAGIMRIIYVRRLFYTSYDVTWVGYEIWLWTSIETSLGIVCASGPALKIFFRRYFNVSTIGSGLKKTFAGGKYYKENGMYYNDQTGTAMSAPERRNNSQNGSTNSQGDHSQFGTTCEVGGKFSTVDARPMPEDNDTDVELGTIKVMREVDIGEEDMRTPSELSWSRRGSQDQLKSAQSYGSLSGKYGFDQRWSGEGREPLESIFKRIGGSMGR</sequence>
<dbReference type="EMBL" id="JAWDJW010012576">
    <property type="protein sequence ID" value="KAK3043996.1"/>
    <property type="molecule type" value="Genomic_DNA"/>
</dbReference>
<keyword evidence="2" id="KW-1185">Reference proteome</keyword>
<evidence type="ECO:0000313" key="2">
    <source>
        <dbReference type="Proteomes" id="UP001186974"/>
    </source>
</evidence>
<evidence type="ECO:0000313" key="1">
    <source>
        <dbReference type="EMBL" id="KAK3043996.1"/>
    </source>
</evidence>
<dbReference type="Proteomes" id="UP001186974">
    <property type="component" value="Unassembled WGS sequence"/>
</dbReference>
<proteinExistence type="predicted"/>
<reference evidence="1" key="1">
    <citation type="submission" date="2024-09" db="EMBL/GenBank/DDBJ databases">
        <title>Black Yeasts Isolated from many extreme environments.</title>
        <authorList>
            <person name="Coleine C."/>
            <person name="Stajich J.E."/>
            <person name="Selbmann L."/>
        </authorList>
    </citation>
    <scope>NUCLEOTIDE SEQUENCE</scope>
    <source>
        <strain evidence="1">CCFEE 5737</strain>
    </source>
</reference>